<accession>A0A0R2D0R1</accession>
<dbReference type="RefSeq" id="WP_057873973.1">
    <property type="nucleotide sequence ID" value="NZ_AYYI01000038.1"/>
</dbReference>
<sequence length="243" mass="26385">MALVDLLALKQHEVVSIVGSGGKTTLLNALAQIYHKQKILMTTTTKIFPPTQDLYQSAILTNTASTSAANGVTLWGIPNVNGKLSAPNLALLKKQLINYDKILIEADGAKRKPLKAWADFEPVVISDTTITIGILPLNICGQKINASLVHRLDIFLALGDFYLGQVINPTVLARVISHPQGLFKGARGRKILLLNRVASPQTKAWAQQVVAALPAQCRADLSLIVGGNFKEQQEWKKYGKTSN</sequence>
<evidence type="ECO:0008006" key="3">
    <source>
        <dbReference type="Google" id="ProtNLM"/>
    </source>
</evidence>
<dbReference type="OrthoDB" id="368187at2"/>
<dbReference type="InterPro" id="IPR017587">
    <property type="entry name" value="YqeC"/>
</dbReference>
<organism evidence="1 2">
    <name type="scientific">Loigolactobacillus rennini DSM 20253</name>
    <dbReference type="NCBI Taxonomy" id="1423796"/>
    <lineage>
        <taxon>Bacteria</taxon>
        <taxon>Bacillati</taxon>
        <taxon>Bacillota</taxon>
        <taxon>Bacilli</taxon>
        <taxon>Lactobacillales</taxon>
        <taxon>Lactobacillaceae</taxon>
        <taxon>Loigolactobacillus</taxon>
    </lineage>
</organism>
<protein>
    <recommendedName>
        <fullName evidence="3">Selenium-dependent hydroxylase accessory protein YqeC</fullName>
    </recommendedName>
</protein>
<gene>
    <name evidence="1" type="ORF">FC24_GL001404</name>
</gene>
<dbReference type="Proteomes" id="UP000051638">
    <property type="component" value="Unassembled WGS sequence"/>
</dbReference>
<dbReference type="EMBL" id="AYYI01000038">
    <property type="protein sequence ID" value="KRM97640.1"/>
    <property type="molecule type" value="Genomic_DNA"/>
</dbReference>
<evidence type="ECO:0000313" key="2">
    <source>
        <dbReference type="Proteomes" id="UP000051638"/>
    </source>
</evidence>
<name>A0A0R2D0R1_9LACO</name>
<proteinExistence type="predicted"/>
<reference evidence="1 2" key="1">
    <citation type="journal article" date="2015" name="Genome Announc.">
        <title>Expanding the biotechnology potential of lactobacilli through comparative genomics of 213 strains and associated genera.</title>
        <authorList>
            <person name="Sun Z."/>
            <person name="Harris H.M."/>
            <person name="McCann A."/>
            <person name="Guo C."/>
            <person name="Argimon S."/>
            <person name="Zhang W."/>
            <person name="Yang X."/>
            <person name="Jeffery I.B."/>
            <person name="Cooney J.C."/>
            <person name="Kagawa T.F."/>
            <person name="Liu W."/>
            <person name="Song Y."/>
            <person name="Salvetti E."/>
            <person name="Wrobel A."/>
            <person name="Rasinkangas P."/>
            <person name="Parkhill J."/>
            <person name="Rea M.C."/>
            <person name="O'Sullivan O."/>
            <person name="Ritari J."/>
            <person name="Douillard F.P."/>
            <person name="Paul Ross R."/>
            <person name="Yang R."/>
            <person name="Briner A.E."/>
            <person name="Felis G.E."/>
            <person name="de Vos W.M."/>
            <person name="Barrangou R."/>
            <person name="Klaenhammer T.R."/>
            <person name="Caufield P.W."/>
            <person name="Cui Y."/>
            <person name="Zhang H."/>
            <person name="O'Toole P.W."/>
        </authorList>
    </citation>
    <scope>NUCLEOTIDE SEQUENCE [LARGE SCALE GENOMIC DNA]</scope>
    <source>
        <strain evidence="1 2">DSM 20253</strain>
    </source>
</reference>
<dbReference type="AlphaFoldDB" id="A0A0R2D0R1"/>
<dbReference type="NCBIfam" id="TIGR03172">
    <property type="entry name" value="selenium cofactor biosynthesis protein YqeC"/>
    <property type="match status" value="1"/>
</dbReference>
<comment type="caution">
    <text evidence="1">The sequence shown here is derived from an EMBL/GenBank/DDBJ whole genome shotgun (WGS) entry which is preliminary data.</text>
</comment>
<dbReference type="Pfam" id="PF19842">
    <property type="entry name" value="YqeC"/>
    <property type="match status" value="1"/>
</dbReference>
<dbReference type="STRING" id="1423796.FC24_GL001404"/>
<evidence type="ECO:0000313" key="1">
    <source>
        <dbReference type="EMBL" id="KRM97640.1"/>
    </source>
</evidence>
<keyword evidence="2" id="KW-1185">Reference proteome</keyword>
<dbReference type="PATRIC" id="fig|1423796.3.peg.1431"/>